<keyword evidence="2" id="KW-1185">Reference proteome</keyword>
<name>A0ACC0V477_9HYPO</name>
<accession>A0ACC0V477</accession>
<dbReference type="EMBL" id="CM047942">
    <property type="protein sequence ID" value="KAI9901196.1"/>
    <property type="molecule type" value="Genomic_DNA"/>
</dbReference>
<reference evidence="1" key="1">
    <citation type="submission" date="2022-10" db="EMBL/GenBank/DDBJ databases">
        <title>Complete Genome of Trichothecium roseum strain YXFP-22015, a Plant Pathogen Isolated from Citrus.</title>
        <authorList>
            <person name="Wang Y."/>
            <person name="Zhu L."/>
        </authorList>
    </citation>
    <scope>NUCLEOTIDE SEQUENCE</scope>
    <source>
        <strain evidence="1">YXFP-22015</strain>
    </source>
</reference>
<proteinExistence type="predicted"/>
<comment type="caution">
    <text evidence="1">The sequence shown here is derived from an EMBL/GenBank/DDBJ whole genome shotgun (WGS) entry which is preliminary data.</text>
</comment>
<evidence type="ECO:0000313" key="2">
    <source>
        <dbReference type="Proteomes" id="UP001163324"/>
    </source>
</evidence>
<dbReference type="Proteomes" id="UP001163324">
    <property type="component" value="Chromosome 3"/>
</dbReference>
<organism evidence="1 2">
    <name type="scientific">Trichothecium roseum</name>
    <dbReference type="NCBI Taxonomy" id="47278"/>
    <lineage>
        <taxon>Eukaryota</taxon>
        <taxon>Fungi</taxon>
        <taxon>Dikarya</taxon>
        <taxon>Ascomycota</taxon>
        <taxon>Pezizomycotina</taxon>
        <taxon>Sordariomycetes</taxon>
        <taxon>Hypocreomycetidae</taxon>
        <taxon>Hypocreales</taxon>
        <taxon>Hypocreales incertae sedis</taxon>
        <taxon>Trichothecium</taxon>
    </lineage>
</organism>
<evidence type="ECO:0000313" key="1">
    <source>
        <dbReference type="EMBL" id="KAI9901196.1"/>
    </source>
</evidence>
<sequence>MRFSIFATLGLVALVAAAPHPAGGHVEAEVIAKRVPDHDAGHVEAAGNVKRQAQRPPVGAPAMTDGSGNVVPFNSEALSNNKRKLKARKA</sequence>
<protein>
    <submittedName>
        <fullName evidence="1">Uncharacterized protein</fullName>
    </submittedName>
</protein>
<gene>
    <name evidence="1" type="ORF">N3K66_003013</name>
</gene>